<dbReference type="Proteomes" id="UP001059596">
    <property type="component" value="Unassembled WGS sequence"/>
</dbReference>
<comment type="caution">
    <text evidence="1">The sequence shown here is derived from an EMBL/GenBank/DDBJ whole genome shotgun (WGS) entry which is preliminary data.</text>
</comment>
<dbReference type="AlphaFoldDB" id="A0A9P9YG69"/>
<sequence length="31" mass="3426">MYAADFKANGHAFCGFNIDLKALKGFPAFFL</sequence>
<accession>A0A9P9YG69</accession>
<protein>
    <submittedName>
        <fullName evidence="1">Uncharacterized protein</fullName>
    </submittedName>
</protein>
<organism evidence="1 2">
    <name type="scientific">Drosophila gunungcola</name>
    <name type="common">fruit fly</name>
    <dbReference type="NCBI Taxonomy" id="103775"/>
    <lineage>
        <taxon>Eukaryota</taxon>
        <taxon>Metazoa</taxon>
        <taxon>Ecdysozoa</taxon>
        <taxon>Arthropoda</taxon>
        <taxon>Hexapoda</taxon>
        <taxon>Insecta</taxon>
        <taxon>Pterygota</taxon>
        <taxon>Neoptera</taxon>
        <taxon>Endopterygota</taxon>
        <taxon>Diptera</taxon>
        <taxon>Brachycera</taxon>
        <taxon>Muscomorpha</taxon>
        <taxon>Ephydroidea</taxon>
        <taxon>Drosophilidae</taxon>
        <taxon>Drosophila</taxon>
        <taxon>Sophophora</taxon>
    </lineage>
</organism>
<evidence type="ECO:0000313" key="2">
    <source>
        <dbReference type="Proteomes" id="UP001059596"/>
    </source>
</evidence>
<keyword evidence="2" id="KW-1185">Reference proteome</keyword>
<dbReference type="EMBL" id="JAMKOV010000025">
    <property type="protein sequence ID" value="KAI8035993.1"/>
    <property type="molecule type" value="Genomic_DNA"/>
</dbReference>
<gene>
    <name evidence="1" type="ORF">M5D96_011209</name>
</gene>
<proteinExistence type="predicted"/>
<evidence type="ECO:0000313" key="1">
    <source>
        <dbReference type="EMBL" id="KAI8035993.1"/>
    </source>
</evidence>
<reference evidence="1" key="1">
    <citation type="journal article" date="2023" name="Genome Biol. Evol.">
        <title>Long-read-based Genome Assembly of Drosophila gunungcola Reveals Fewer Chemosensory Genes in Flower-breeding Species.</title>
        <authorList>
            <person name="Negi A."/>
            <person name="Liao B.Y."/>
            <person name="Yeh S.D."/>
        </authorList>
    </citation>
    <scope>NUCLEOTIDE SEQUENCE</scope>
    <source>
        <strain evidence="1">Sukarami</strain>
    </source>
</reference>
<name>A0A9P9YG69_9MUSC</name>